<proteinExistence type="predicted"/>
<evidence type="ECO:0000313" key="3">
    <source>
        <dbReference type="Proteomes" id="UP001302072"/>
    </source>
</evidence>
<feature type="region of interest" description="Disordered" evidence="1">
    <location>
        <begin position="1"/>
        <end position="37"/>
    </location>
</feature>
<keyword evidence="2" id="KW-0614">Plasmid</keyword>
<sequence>MTNNATPLDHSRKQKQQRKPKPATGSSKAAIAKHSDELTTGFKEIPKGYVVRNGHAITAKTIRDVGPRDMEIVQHAIAAFGHLLKPYAVQTLAGFASLIELSTPHPKARAVADTLHRLSA</sequence>
<evidence type="ECO:0000313" key="2">
    <source>
        <dbReference type="EMBL" id="WNH54816.1"/>
    </source>
</evidence>
<dbReference type="Proteomes" id="UP001302072">
    <property type="component" value="Plasmid pST01"/>
</dbReference>
<dbReference type="EMBL" id="CP115542">
    <property type="protein sequence ID" value="WNH54816.1"/>
    <property type="molecule type" value="Genomic_DNA"/>
</dbReference>
<organism evidence="2 3">
    <name type="scientific">Stenotrophomonas oahuensis</name>
    <dbReference type="NCBI Taxonomy" id="3003271"/>
    <lineage>
        <taxon>Bacteria</taxon>
        <taxon>Pseudomonadati</taxon>
        <taxon>Pseudomonadota</taxon>
        <taxon>Gammaproteobacteria</taxon>
        <taxon>Lysobacterales</taxon>
        <taxon>Lysobacteraceae</taxon>
        <taxon>Stenotrophomonas</taxon>
    </lineage>
</organism>
<protein>
    <submittedName>
        <fullName evidence="2">Uncharacterized protein</fullName>
    </submittedName>
</protein>
<geneLocation type="plasmid" evidence="2 3">
    <name>pST01</name>
</geneLocation>
<name>A0ABY9YVB8_9GAMM</name>
<dbReference type="RefSeq" id="WP_311193893.1">
    <property type="nucleotide sequence ID" value="NZ_CP115542.1"/>
</dbReference>
<reference evidence="2 3" key="1">
    <citation type="submission" date="2022-12" db="EMBL/GenBank/DDBJ databases">
        <title>Two new species, Stenotrophomonas aracearum and Stenotrophomonas oahuensis, isolated from Anthurium (Araceae family) in Hawaii.</title>
        <authorList>
            <person name="Chunag S.C."/>
            <person name="Dobhal S."/>
            <person name="Alvarez A."/>
            <person name="Arif M."/>
        </authorList>
    </citation>
    <scope>NUCLEOTIDE SEQUENCE [LARGE SCALE GENOMIC DNA]</scope>
    <source>
        <strain evidence="2 3">A5586</strain>
        <plasmid evidence="2 3">pST01</plasmid>
    </source>
</reference>
<keyword evidence="3" id="KW-1185">Reference proteome</keyword>
<feature type="compositionally biased region" description="Basic residues" evidence="1">
    <location>
        <begin position="12"/>
        <end position="21"/>
    </location>
</feature>
<evidence type="ECO:0000256" key="1">
    <source>
        <dbReference type="SAM" id="MobiDB-lite"/>
    </source>
</evidence>
<accession>A0ABY9YVB8</accession>
<gene>
    <name evidence="2" type="ORF">PDM29_20950</name>
</gene>